<evidence type="ECO:0000313" key="3">
    <source>
        <dbReference type="EMBL" id="KAK0411918.1"/>
    </source>
</evidence>
<dbReference type="InterPro" id="IPR045099">
    <property type="entry name" value="PITH1-like"/>
</dbReference>
<evidence type="ECO:0000256" key="1">
    <source>
        <dbReference type="ARBA" id="ARBA00025788"/>
    </source>
</evidence>
<dbReference type="GO" id="GO:0005737">
    <property type="term" value="C:cytoplasm"/>
    <property type="evidence" value="ECO:0007669"/>
    <property type="project" value="UniProtKB-ARBA"/>
</dbReference>
<dbReference type="Proteomes" id="UP001175271">
    <property type="component" value="Unassembled WGS sequence"/>
</dbReference>
<dbReference type="SUPFAM" id="SSF49785">
    <property type="entry name" value="Galactose-binding domain-like"/>
    <property type="match status" value="1"/>
</dbReference>
<accession>A0AA39LW94</accession>
<dbReference type="EMBL" id="JAUCMV010000003">
    <property type="protein sequence ID" value="KAK0411918.1"/>
    <property type="molecule type" value="Genomic_DNA"/>
</dbReference>
<name>A0AA39LW94_9BILA</name>
<comment type="similarity">
    <text evidence="1">Belongs to the PITHD1 family.</text>
</comment>
<dbReference type="GO" id="GO:0005634">
    <property type="term" value="C:nucleus"/>
    <property type="evidence" value="ECO:0007669"/>
    <property type="project" value="TreeGrafter"/>
</dbReference>
<comment type="caution">
    <text evidence="3">The sequence shown here is derived from an EMBL/GenBank/DDBJ whole genome shotgun (WGS) entry which is preliminary data.</text>
</comment>
<sequence>MFLAESVSPESLCVVVCASPFASFLDFNVMQTVISTLEKLDGEMDAQIAEINNFVEQRNAVAQMPEWSALAKMSADWKPLLCAKLDMTITESIVEFEALLNRLQEASVKLRCFFAEKLDKSYTFQADLLAFVDNMDAIHKGYEEAIRSLHLNLNNCELKRISLFDTNPEIRSADIIPKMCSHGGGGHGHGGACAQEMAPEDTEFLQYNMVNSIDLERVTVLGEAVDGSGKKVLKTWENRFDRSIFVESDDDPELIFNIPFKGHVKLTGITLIGDEDDTHPMSCEDVGLAAEQEFDLKQDEMASIDYPLRAAKFNSISHLTIHFPSNFGDKKNNPVNTRIYYIGLRGEFQKDFRQQVTICTYESRSQMKDHKTDARDAVGRQIF</sequence>
<dbReference type="InterPro" id="IPR008979">
    <property type="entry name" value="Galactose-bd-like_sf"/>
</dbReference>
<feature type="domain" description="PITH" evidence="2">
    <location>
        <begin position="198"/>
        <end position="364"/>
    </location>
</feature>
<dbReference type="Pfam" id="PF06201">
    <property type="entry name" value="PITH"/>
    <property type="match status" value="1"/>
</dbReference>
<dbReference type="InterPro" id="IPR010400">
    <property type="entry name" value="PITH_dom"/>
</dbReference>
<evidence type="ECO:0000313" key="4">
    <source>
        <dbReference type="Proteomes" id="UP001175271"/>
    </source>
</evidence>
<evidence type="ECO:0000259" key="2">
    <source>
        <dbReference type="PROSITE" id="PS51532"/>
    </source>
</evidence>
<gene>
    <name evidence="3" type="ORF">QR680_005916</name>
</gene>
<dbReference type="InterPro" id="IPR037047">
    <property type="entry name" value="PITH_dom_sf"/>
</dbReference>
<dbReference type="Gene3D" id="2.60.120.470">
    <property type="entry name" value="PITH domain"/>
    <property type="match status" value="1"/>
</dbReference>
<protein>
    <recommendedName>
        <fullName evidence="2">PITH domain-containing protein</fullName>
    </recommendedName>
</protein>
<dbReference type="PANTHER" id="PTHR12175:SF1">
    <property type="entry name" value="PITH DOMAIN-CONTAINING PROTEIN 1"/>
    <property type="match status" value="1"/>
</dbReference>
<proteinExistence type="inferred from homology"/>
<dbReference type="PANTHER" id="PTHR12175">
    <property type="entry name" value="AD039 HT014 THIOREDOXIN FAMILY TRP26"/>
    <property type="match status" value="1"/>
</dbReference>
<dbReference type="PROSITE" id="PS51532">
    <property type="entry name" value="PITH"/>
    <property type="match status" value="1"/>
</dbReference>
<keyword evidence="4" id="KW-1185">Reference proteome</keyword>
<organism evidence="3 4">
    <name type="scientific">Steinernema hermaphroditum</name>
    <dbReference type="NCBI Taxonomy" id="289476"/>
    <lineage>
        <taxon>Eukaryota</taxon>
        <taxon>Metazoa</taxon>
        <taxon>Ecdysozoa</taxon>
        <taxon>Nematoda</taxon>
        <taxon>Chromadorea</taxon>
        <taxon>Rhabditida</taxon>
        <taxon>Tylenchina</taxon>
        <taxon>Panagrolaimomorpha</taxon>
        <taxon>Strongyloidoidea</taxon>
        <taxon>Steinernematidae</taxon>
        <taxon>Steinernema</taxon>
    </lineage>
</organism>
<dbReference type="AlphaFoldDB" id="A0AA39LW94"/>
<reference evidence="3" key="1">
    <citation type="submission" date="2023-06" db="EMBL/GenBank/DDBJ databases">
        <title>Genomic analysis of the entomopathogenic nematode Steinernema hermaphroditum.</title>
        <authorList>
            <person name="Schwarz E.M."/>
            <person name="Heppert J.K."/>
            <person name="Baniya A."/>
            <person name="Schwartz H.T."/>
            <person name="Tan C.-H."/>
            <person name="Antoshechkin I."/>
            <person name="Sternberg P.W."/>
            <person name="Goodrich-Blair H."/>
            <person name="Dillman A.R."/>
        </authorList>
    </citation>
    <scope>NUCLEOTIDE SEQUENCE</scope>
    <source>
        <strain evidence="3">PS9179</strain>
        <tissue evidence="3">Whole animal</tissue>
    </source>
</reference>